<evidence type="ECO:0000256" key="2">
    <source>
        <dbReference type="ARBA" id="ARBA00023015"/>
    </source>
</evidence>
<dbReference type="GO" id="GO:0031419">
    <property type="term" value="F:cobalamin binding"/>
    <property type="evidence" value="ECO:0007669"/>
    <property type="project" value="InterPro"/>
</dbReference>
<dbReference type="Gene3D" id="3.40.50.280">
    <property type="entry name" value="Cobalamin-binding domain"/>
    <property type="match status" value="1"/>
</dbReference>
<gene>
    <name evidence="6" type="ORF">C7437_105175</name>
</gene>
<comment type="caution">
    <text evidence="6">The sequence shown here is derived from an EMBL/GenBank/DDBJ whole genome shotgun (WGS) entry which is preliminary data.</text>
</comment>
<dbReference type="GO" id="GO:0046872">
    <property type="term" value="F:metal ion binding"/>
    <property type="evidence" value="ECO:0007669"/>
    <property type="project" value="InterPro"/>
</dbReference>
<dbReference type="InterPro" id="IPR000551">
    <property type="entry name" value="MerR-type_HTH_dom"/>
</dbReference>
<dbReference type="Pfam" id="PF02310">
    <property type="entry name" value="B12-binding"/>
    <property type="match status" value="1"/>
</dbReference>
<proteinExistence type="predicted"/>
<dbReference type="Proteomes" id="UP000248646">
    <property type="component" value="Unassembled WGS sequence"/>
</dbReference>
<evidence type="ECO:0000256" key="1">
    <source>
        <dbReference type="ARBA" id="ARBA00022491"/>
    </source>
</evidence>
<evidence type="ECO:0000313" key="6">
    <source>
        <dbReference type="EMBL" id="PZX03978.1"/>
    </source>
</evidence>
<reference evidence="6 7" key="1">
    <citation type="submission" date="2018-06" db="EMBL/GenBank/DDBJ databases">
        <title>Genomic Encyclopedia of Type Strains, Phase IV (KMG-IV): sequencing the most valuable type-strain genomes for metagenomic binning, comparative biology and taxonomic classification.</title>
        <authorList>
            <person name="Goeker M."/>
        </authorList>
    </citation>
    <scope>NUCLEOTIDE SEQUENCE [LARGE SCALE GENOMIC DNA]</scope>
    <source>
        <strain evidence="6 7">DSM 5</strain>
    </source>
</reference>
<dbReference type="SUPFAM" id="SSF46955">
    <property type="entry name" value="Putative DNA-binding domain"/>
    <property type="match status" value="1"/>
</dbReference>
<dbReference type="PANTHER" id="PTHR30204:SF69">
    <property type="entry name" value="MERR-FAMILY TRANSCRIPTIONAL REGULATOR"/>
    <property type="match status" value="1"/>
</dbReference>
<dbReference type="AlphaFoldDB" id="A0A2W7PBI9"/>
<organism evidence="6 7">
    <name type="scientific">Psychrobacillus insolitus</name>
    <dbReference type="NCBI Taxonomy" id="1461"/>
    <lineage>
        <taxon>Bacteria</taxon>
        <taxon>Bacillati</taxon>
        <taxon>Bacillota</taxon>
        <taxon>Bacilli</taxon>
        <taxon>Bacillales</taxon>
        <taxon>Bacillaceae</taxon>
        <taxon>Psychrobacillus</taxon>
    </lineage>
</organism>
<protein>
    <submittedName>
        <fullName evidence="6">B12 binding protein</fullName>
    </submittedName>
</protein>
<dbReference type="PROSITE" id="PS50937">
    <property type="entry name" value="HTH_MERR_2"/>
    <property type="match status" value="1"/>
</dbReference>
<feature type="domain" description="HTH merR-type" evidence="5">
    <location>
        <begin position="9"/>
        <end position="75"/>
    </location>
</feature>
<dbReference type="RefSeq" id="WP_111440011.1">
    <property type="nucleotide sequence ID" value="NZ_QKZI01000005.1"/>
</dbReference>
<evidence type="ECO:0000256" key="4">
    <source>
        <dbReference type="ARBA" id="ARBA00023163"/>
    </source>
</evidence>
<dbReference type="GO" id="GO:0003700">
    <property type="term" value="F:DNA-binding transcription factor activity"/>
    <property type="evidence" value="ECO:0007669"/>
    <property type="project" value="InterPro"/>
</dbReference>
<dbReference type="InterPro" id="IPR036594">
    <property type="entry name" value="Meth_synthase_dom"/>
</dbReference>
<dbReference type="InterPro" id="IPR036724">
    <property type="entry name" value="Cobalamin-bd_sf"/>
</dbReference>
<keyword evidence="4" id="KW-0804">Transcription</keyword>
<dbReference type="EMBL" id="QKZI01000005">
    <property type="protein sequence ID" value="PZX03978.1"/>
    <property type="molecule type" value="Genomic_DNA"/>
</dbReference>
<keyword evidence="3" id="KW-0238">DNA-binding</keyword>
<dbReference type="Gene3D" id="1.10.1240.10">
    <property type="entry name" value="Methionine synthase domain"/>
    <property type="match status" value="1"/>
</dbReference>
<evidence type="ECO:0000259" key="5">
    <source>
        <dbReference type="PROSITE" id="PS50937"/>
    </source>
</evidence>
<name>A0A2W7PBI9_9BACI</name>
<dbReference type="SMART" id="SM00422">
    <property type="entry name" value="HTH_MERR"/>
    <property type="match status" value="1"/>
</dbReference>
<dbReference type="SUPFAM" id="SSF52242">
    <property type="entry name" value="Cobalamin (vitamin B12)-binding domain"/>
    <property type="match status" value="1"/>
</dbReference>
<dbReference type="InterPro" id="IPR006158">
    <property type="entry name" value="Cobalamin-bd"/>
</dbReference>
<dbReference type="GO" id="GO:0003677">
    <property type="term" value="F:DNA binding"/>
    <property type="evidence" value="ECO:0007669"/>
    <property type="project" value="UniProtKB-KW"/>
</dbReference>
<dbReference type="Pfam" id="PF13411">
    <property type="entry name" value="MerR_1"/>
    <property type="match status" value="1"/>
</dbReference>
<dbReference type="OrthoDB" id="122388at2"/>
<dbReference type="PANTHER" id="PTHR30204">
    <property type="entry name" value="REDOX-CYCLING DRUG-SENSING TRANSCRIPTIONAL ACTIVATOR SOXR"/>
    <property type="match status" value="1"/>
</dbReference>
<sequence length="299" mass="34376">MVQSRAGGYYNIQQVADVTGLSKQVIRKWEERYELVQPDRLDNGYRIYSEKDVNILLKVKTLSEQGYSIKQAVILVKEDGNEPKQEFKTKSVDYEGFNDYVLQLLEKGTNCDEIELNLILQQGYNHYGLERFLTQVVRPFLKEVGNRWVRKEWDEYQESVSSMVTRDFLVQIRRNYQYREDAPLILGTCLPSEHHEIPLHIILLQFMMRGWKVILVGASPAPGSIEALVQKLKPSIVLLSASTTLPFEENPELLPKLDQFATENDTVKFFIGGAGSVRYVADKKLQTIRVANSIEEVLS</sequence>
<evidence type="ECO:0000256" key="3">
    <source>
        <dbReference type="ARBA" id="ARBA00023125"/>
    </source>
</evidence>
<keyword evidence="7" id="KW-1185">Reference proteome</keyword>
<evidence type="ECO:0000313" key="7">
    <source>
        <dbReference type="Proteomes" id="UP000248646"/>
    </source>
</evidence>
<dbReference type="InterPro" id="IPR047057">
    <property type="entry name" value="MerR_fam"/>
</dbReference>
<keyword evidence="1" id="KW-0678">Repressor</keyword>
<keyword evidence="2" id="KW-0805">Transcription regulation</keyword>
<accession>A0A2W7PBI9</accession>
<dbReference type="Gene3D" id="1.10.1660.10">
    <property type="match status" value="1"/>
</dbReference>
<dbReference type="InterPro" id="IPR009061">
    <property type="entry name" value="DNA-bd_dom_put_sf"/>
</dbReference>